<proteinExistence type="predicted"/>
<dbReference type="GO" id="GO:0005783">
    <property type="term" value="C:endoplasmic reticulum"/>
    <property type="evidence" value="ECO:0007669"/>
    <property type="project" value="TreeGrafter"/>
</dbReference>
<name>A0AA86VBU0_9FABA</name>
<dbReference type="Proteomes" id="UP001189624">
    <property type="component" value="Chromosome 3"/>
</dbReference>
<dbReference type="PANTHER" id="PTHR10774:SF149">
    <property type="entry name" value="SYNAPTOTAGMIN-5"/>
    <property type="match status" value="1"/>
</dbReference>
<keyword evidence="2" id="KW-1185">Reference proteome</keyword>
<dbReference type="GO" id="GO:0008289">
    <property type="term" value="F:lipid binding"/>
    <property type="evidence" value="ECO:0007669"/>
    <property type="project" value="InterPro"/>
</dbReference>
<evidence type="ECO:0000313" key="2">
    <source>
        <dbReference type="Proteomes" id="UP001189624"/>
    </source>
</evidence>
<dbReference type="InterPro" id="IPR045050">
    <property type="entry name" value="Synaptotagmin_plant"/>
</dbReference>
<dbReference type="EMBL" id="OY731400">
    <property type="protein sequence ID" value="CAJ1937835.1"/>
    <property type="molecule type" value="Genomic_DNA"/>
</dbReference>
<protein>
    <recommendedName>
        <fullName evidence="3">SMP-LTD domain-containing protein</fullName>
    </recommendedName>
</protein>
<reference evidence="1" key="1">
    <citation type="submission" date="2023-10" db="EMBL/GenBank/DDBJ databases">
        <authorList>
            <person name="Domelevo Entfellner J.-B."/>
        </authorList>
    </citation>
    <scope>NUCLEOTIDE SEQUENCE</scope>
</reference>
<organism evidence="1 2">
    <name type="scientific">Sphenostylis stenocarpa</name>
    <dbReference type="NCBI Taxonomy" id="92480"/>
    <lineage>
        <taxon>Eukaryota</taxon>
        <taxon>Viridiplantae</taxon>
        <taxon>Streptophyta</taxon>
        <taxon>Embryophyta</taxon>
        <taxon>Tracheophyta</taxon>
        <taxon>Spermatophyta</taxon>
        <taxon>Magnoliopsida</taxon>
        <taxon>eudicotyledons</taxon>
        <taxon>Gunneridae</taxon>
        <taxon>Pentapetalae</taxon>
        <taxon>rosids</taxon>
        <taxon>fabids</taxon>
        <taxon>Fabales</taxon>
        <taxon>Fabaceae</taxon>
        <taxon>Papilionoideae</taxon>
        <taxon>50 kb inversion clade</taxon>
        <taxon>NPAAA clade</taxon>
        <taxon>indigoferoid/millettioid clade</taxon>
        <taxon>Phaseoleae</taxon>
        <taxon>Sphenostylis</taxon>
    </lineage>
</organism>
<gene>
    <name evidence="1" type="ORF">AYBTSS11_LOCUS8238</name>
</gene>
<evidence type="ECO:0000313" key="1">
    <source>
        <dbReference type="EMBL" id="CAJ1937835.1"/>
    </source>
</evidence>
<dbReference type="PANTHER" id="PTHR10774">
    <property type="entry name" value="EXTENDED SYNAPTOTAGMIN-RELATED"/>
    <property type="match status" value="1"/>
</dbReference>
<dbReference type="AlphaFoldDB" id="A0AA86VBU0"/>
<sequence length="82" mass="9491">MRQRQRVTIVEEHSGPDGVTMDLEMQWDGNPNIVLDIKTRVGVRLPVHVKDIGFTGVFRLIFKLLVNDFTGFRALYRGYLML</sequence>
<accession>A0AA86VBU0</accession>
<dbReference type="Gramene" id="rna-AYBTSS11_LOCUS8238">
    <property type="protein sequence ID" value="CAJ1937835.1"/>
    <property type="gene ID" value="gene-AYBTSS11_LOCUS8238"/>
</dbReference>
<evidence type="ECO:0008006" key="3">
    <source>
        <dbReference type="Google" id="ProtNLM"/>
    </source>
</evidence>